<proteinExistence type="predicted"/>
<evidence type="ECO:0000259" key="5">
    <source>
        <dbReference type="Pfam" id="PF00175"/>
    </source>
</evidence>
<evidence type="ECO:0000259" key="6">
    <source>
        <dbReference type="Pfam" id="PF00667"/>
    </source>
</evidence>
<comment type="cofactor">
    <cofactor evidence="1">
        <name>FAD</name>
        <dbReference type="ChEBI" id="CHEBI:57692"/>
    </cofactor>
</comment>
<dbReference type="PANTHER" id="PTHR19384">
    <property type="entry name" value="NITRIC OXIDE SYNTHASE-RELATED"/>
    <property type="match status" value="1"/>
</dbReference>
<comment type="caution">
    <text evidence="7">The sequence shown here is derived from an EMBL/GenBank/DDBJ whole genome shotgun (WGS) entry which is preliminary data.</text>
</comment>
<reference evidence="7 8" key="1">
    <citation type="journal article" date="2017" name="Nat. Commun.">
        <title>Genome assembly with in vitro proximity ligation data and whole-genome triplication in lettuce.</title>
        <authorList>
            <person name="Reyes-Chin-Wo S."/>
            <person name="Wang Z."/>
            <person name="Yang X."/>
            <person name="Kozik A."/>
            <person name="Arikit S."/>
            <person name="Song C."/>
            <person name="Xia L."/>
            <person name="Froenicke L."/>
            <person name="Lavelle D.O."/>
            <person name="Truco M.J."/>
            <person name="Xia R."/>
            <person name="Zhu S."/>
            <person name="Xu C."/>
            <person name="Xu H."/>
            <person name="Xu X."/>
            <person name="Cox K."/>
            <person name="Korf I."/>
            <person name="Meyers B.C."/>
            <person name="Michelmore R.W."/>
        </authorList>
    </citation>
    <scope>NUCLEOTIDE SEQUENCE [LARGE SCALE GENOMIC DNA]</scope>
    <source>
        <strain evidence="8">cv. Salinas</strain>
        <tissue evidence="7">Seedlings</tissue>
    </source>
</reference>
<dbReference type="InterPro" id="IPR003097">
    <property type="entry name" value="CysJ-like_FAD-binding"/>
</dbReference>
<dbReference type="InterPro" id="IPR001709">
    <property type="entry name" value="Flavoprot_Pyr_Nucl_cyt_Rdtase"/>
</dbReference>
<dbReference type="EC" id="1.6.2.4" evidence="4"/>
<gene>
    <name evidence="7" type="ORF">LSAT_V11C200054460</name>
</gene>
<dbReference type="InterPro" id="IPR017938">
    <property type="entry name" value="Riboflavin_synthase-like_b-brl"/>
</dbReference>
<dbReference type="EMBL" id="NBSK02000002">
    <property type="protein sequence ID" value="KAJ0223484.1"/>
    <property type="molecule type" value="Genomic_DNA"/>
</dbReference>
<dbReference type="GO" id="GO:0003958">
    <property type="term" value="F:NADPH-hemoprotein reductase activity"/>
    <property type="evidence" value="ECO:0007669"/>
    <property type="project" value="UniProtKB-EC"/>
</dbReference>
<dbReference type="Gene3D" id="2.40.30.10">
    <property type="entry name" value="Translation factors"/>
    <property type="match status" value="1"/>
</dbReference>
<keyword evidence="8" id="KW-1185">Reference proteome</keyword>
<feature type="domain" description="Oxidoreductase FAD/NAD(P)-binding" evidence="5">
    <location>
        <begin position="85"/>
        <end position="129"/>
    </location>
</feature>
<evidence type="ECO:0000256" key="1">
    <source>
        <dbReference type="ARBA" id="ARBA00001974"/>
    </source>
</evidence>
<dbReference type="SUPFAM" id="SSF63380">
    <property type="entry name" value="Riboflavin synthase domain-like"/>
    <property type="match status" value="1"/>
</dbReference>
<evidence type="ECO:0000256" key="3">
    <source>
        <dbReference type="ARBA" id="ARBA00022827"/>
    </source>
</evidence>
<organism evidence="7 8">
    <name type="scientific">Lactuca sativa</name>
    <name type="common">Garden lettuce</name>
    <dbReference type="NCBI Taxonomy" id="4236"/>
    <lineage>
        <taxon>Eukaryota</taxon>
        <taxon>Viridiplantae</taxon>
        <taxon>Streptophyta</taxon>
        <taxon>Embryophyta</taxon>
        <taxon>Tracheophyta</taxon>
        <taxon>Spermatophyta</taxon>
        <taxon>Magnoliopsida</taxon>
        <taxon>eudicotyledons</taxon>
        <taxon>Gunneridae</taxon>
        <taxon>Pentapetalae</taxon>
        <taxon>asterids</taxon>
        <taxon>campanulids</taxon>
        <taxon>Asterales</taxon>
        <taxon>Asteraceae</taxon>
        <taxon>Cichorioideae</taxon>
        <taxon>Cichorieae</taxon>
        <taxon>Lactucinae</taxon>
        <taxon>Lactuca</taxon>
    </lineage>
</organism>
<dbReference type="AlphaFoldDB" id="A0A9R1WGP1"/>
<name>A0A9R1WGP1_LACSA</name>
<dbReference type="PANTHER" id="PTHR19384:SF17">
    <property type="entry name" value="NADPH--CYTOCHROME P450 REDUCTASE"/>
    <property type="match status" value="1"/>
</dbReference>
<sequence length="170" mass="19249">MEAFPSAKPPLGVFFASVAPRLQPRYYSISSSPKKHHHIRTCPQRRLFHMDEVPMTESEDSSWAPIFVSTSNFRLPSDPKIPIIMIGPGTGLAPFRGFLQERLALKESRSQLGSSVLFFGCRNRKFLYTLSHTDIAPEMLIFQLAALDPLSFLMSSLVFGIYNPFGLWNR</sequence>
<dbReference type="Pfam" id="PF00175">
    <property type="entry name" value="NAD_binding_1"/>
    <property type="match status" value="1"/>
</dbReference>
<evidence type="ECO:0000256" key="4">
    <source>
        <dbReference type="ARBA" id="ARBA00023797"/>
    </source>
</evidence>
<dbReference type="SUPFAM" id="SSF52343">
    <property type="entry name" value="Ferredoxin reductase-like, C-terminal NADP-linked domain"/>
    <property type="match status" value="1"/>
</dbReference>
<protein>
    <recommendedName>
        <fullName evidence="4">NADPH--hemoprotein reductase</fullName>
        <ecNumber evidence="4">1.6.2.4</ecNumber>
    </recommendedName>
</protein>
<evidence type="ECO:0000313" key="8">
    <source>
        <dbReference type="Proteomes" id="UP000235145"/>
    </source>
</evidence>
<dbReference type="PRINTS" id="PR00371">
    <property type="entry name" value="FPNCR"/>
</dbReference>
<dbReference type="Proteomes" id="UP000235145">
    <property type="component" value="Unassembled WGS sequence"/>
</dbReference>
<accession>A0A9R1WGP1</accession>
<evidence type="ECO:0000313" key="7">
    <source>
        <dbReference type="EMBL" id="KAJ0223484.1"/>
    </source>
</evidence>
<dbReference type="InterPro" id="IPR001433">
    <property type="entry name" value="OxRdtase_FAD/NAD-bd"/>
</dbReference>
<feature type="domain" description="Sulfite reductase [NADPH] flavoprotein alpha-component-like FAD-binding" evidence="6">
    <location>
        <begin position="1"/>
        <end position="37"/>
    </location>
</feature>
<dbReference type="Pfam" id="PF00667">
    <property type="entry name" value="FAD_binding_1"/>
    <property type="match status" value="1"/>
</dbReference>
<keyword evidence="2" id="KW-0285">Flavoprotein</keyword>
<dbReference type="InterPro" id="IPR039261">
    <property type="entry name" value="FNR_nucleotide-bd"/>
</dbReference>
<dbReference type="Gene3D" id="3.40.50.80">
    <property type="entry name" value="Nucleotide-binding domain of ferredoxin-NADP reductase (FNR) module"/>
    <property type="match status" value="1"/>
</dbReference>
<keyword evidence="3" id="KW-0274">FAD</keyword>
<evidence type="ECO:0000256" key="2">
    <source>
        <dbReference type="ARBA" id="ARBA00022630"/>
    </source>
</evidence>